<reference evidence="2 3" key="1">
    <citation type="submission" date="2020-08" db="EMBL/GenBank/DDBJ databases">
        <title>Paraeoetvoesia sp. YC-7-48 draft genome sequence.</title>
        <authorList>
            <person name="Yao L."/>
        </authorList>
    </citation>
    <scope>NUCLEOTIDE SEQUENCE [LARGE SCALE GENOMIC DNA]</scope>
    <source>
        <strain evidence="3">YC-7-48</strain>
    </source>
</reference>
<proteinExistence type="predicted"/>
<sequence length="283" mass="29349">MHDSSVTPATAVAEHAFTARRVRTRVGDVAIRECGHGPDTIVLLHGISSGAGSWAQCAGLLADCARVIAWDAPGYGESDPLPQARPVATDYAARLDALLDALGISDCVLVGHSLGALMAAGYSSLPTARAHAYVVFSPALGYGGSPRADQVRQGRLANLDQLGIAGMAKALPSRLLSEAAGDAQRAAVTANALRLNEAGYRQAVELLCGDDINRYDGFTPESCSVYCGDKDIVTTPAQSAAYAQRHGLPFELVAGAGHACYIEQPAQVAALIRLALASNKGQV</sequence>
<keyword evidence="2" id="KW-0378">Hydrolase</keyword>
<evidence type="ECO:0000259" key="1">
    <source>
        <dbReference type="Pfam" id="PF12697"/>
    </source>
</evidence>
<evidence type="ECO:0000313" key="2">
    <source>
        <dbReference type="EMBL" id="MBC2769398.1"/>
    </source>
</evidence>
<dbReference type="EMBL" id="JACJUU010000003">
    <property type="protein sequence ID" value="MBC2769398.1"/>
    <property type="molecule type" value="Genomic_DNA"/>
</dbReference>
<dbReference type="Gene3D" id="3.40.50.1820">
    <property type="entry name" value="alpha/beta hydrolase"/>
    <property type="match status" value="1"/>
</dbReference>
<dbReference type="AlphaFoldDB" id="A0A842HP62"/>
<dbReference type="Pfam" id="PF12697">
    <property type="entry name" value="Abhydrolase_6"/>
    <property type="match status" value="1"/>
</dbReference>
<dbReference type="RefSeq" id="WP_185779134.1">
    <property type="nucleotide sequence ID" value="NZ_JACJUU010000003.1"/>
</dbReference>
<gene>
    <name evidence="2" type="ORF">GTU67_05640</name>
</gene>
<dbReference type="GO" id="GO:0016787">
    <property type="term" value="F:hydrolase activity"/>
    <property type="evidence" value="ECO:0007669"/>
    <property type="project" value="UniProtKB-KW"/>
</dbReference>
<dbReference type="SUPFAM" id="SSF53474">
    <property type="entry name" value="alpha/beta-Hydrolases"/>
    <property type="match status" value="1"/>
</dbReference>
<organism evidence="2 3">
    <name type="scientific">Pusillimonas minor</name>
    <dbReference type="NCBI Taxonomy" id="2697024"/>
    <lineage>
        <taxon>Bacteria</taxon>
        <taxon>Pseudomonadati</taxon>
        <taxon>Pseudomonadota</taxon>
        <taxon>Betaproteobacteria</taxon>
        <taxon>Burkholderiales</taxon>
        <taxon>Alcaligenaceae</taxon>
        <taxon>Pusillimonas</taxon>
    </lineage>
</organism>
<dbReference type="InterPro" id="IPR000073">
    <property type="entry name" value="AB_hydrolase_1"/>
</dbReference>
<name>A0A842HP62_9BURK</name>
<feature type="domain" description="AB hydrolase-1" evidence="1">
    <location>
        <begin position="41"/>
        <end position="270"/>
    </location>
</feature>
<dbReference type="PANTHER" id="PTHR43798">
    <property type="entry name" value="MONOACYLGLYCEROL LIPASE"/>
    <property type="match status" value="1"/>
</dbReference>
<dbReference type="InterPro" id="IPR050266">
    <property type="entry name" value="AB_hydrolase_sf"/>
</dbReference>
<dbReference type="Proteomes" id="UP000545386">
    <property type="component" value="Unassembled WGS sequence"/>
</dbReference>
<comment type="caution">
    <text evidence="2">The sequence shown here is derived from an EMBL/GenBank/DDBJ whole genome shotgun (WGS) entry which is preliminary data.</text>
</comment>
<accession>A0A842HP62</accession>
<keyword evidence="3" id="KW-1185">Reference proteome</keyword>
<evidence type="ECO:0000313" key="3">
    <source>
        <dbReference type="Proteomes" id="UP000545386"/>
    </source>
</evidence>
<dbReference type="InterPro" id="IPR029058">
    <property type="entry name" value="AB_hydrolase_fold"/>
</dbReference>
<protein>
    <submittedName>
        <fullName evidence="2">Alpha/beta hydrolase</fullName>
    </submittedName>
</protein>